<dbReference type="Proteomes" id="UP000054564">
    <property type="component" value="Unassembled WGS sequence"/>
</dbReference>
<evidence type="ECO:0000256" key="2">
    <source>
        <dbReference type="ARBA" id="ARBA00022694"/>
    </source>
</evidence>
<dbReference type="InterPro" id="IPR014612">
    <property type="entry name" value="Pop7/Rpp20"/>
</dbReference>
<dbReference type="GO" id="GO:0005655">
    <property type="term" value="C:nucleolar ribonuclease P complex"/>
    <property type="evidence" value="ECO:0007669"/>
    <property type="project" value="InterPro"/>
</dbReference>
<name>A0A0L0UX78_9BASI</name>
<accession>A0A0L0UX78</accession>
<evidence type="ECO:0000313" key="5">
    <source>
        <dbReference type="EMBL" id="KNE91648.1"/>
    </source>
</evidence>
<dbReference type="InterPro" id="IPR036882">
    <property type="entry name" value="Alba-like_dom_sf"/>
</dbReference>
<feature type="region of interest" description="Disordered" evidence="4">
    <location>
        <begin position="56"/>
        <end position="77"/>
    </location>
</feature>
<organism evidence="5 6">
    <name type="scientific">Puccinia striiformis f. sp. tritici PST-78</name>
    <dbReference type="NCBI Taxonomy" id="1165861"/>
    <lineage>
        <taxon>Eukaryota</taxon>
        <taxon>Fungi</taxon>
        <taxon>Dikarya</taxon>
        <taxon>Basidiomycota</taxon>
        <taxon>Pucciniomycotina</taxon>
        <taxon>Pucciniomycetes</taxon>
        <taxon>Pucciniales</taxon>
        <taxon>Pucciniaceae</taxon>
        <taxon>Puccinia</taxon>
    </lineage>
</organism>
<dbReference type="GO" id="GO:0001682">
    <property type="term" value="P:tRNA 5'-leader removal"/>
    <property type="evidence" value="ECO:0007669"/>
    <property type="project" value="InterPro"/>
</dbReference>
<feature type="region of interest" description="Disordered" evidence="4">
    <location>
        <begin position="1"/>
        <end position="36"/>
    </location>
</feature>
<protein>
    <submittedName>
        <fullName evidence="5">Uncharacterized protein</fullName>
    </submittedName>
</protein>
<dbReference type="GO" id="GO:0000172">
    <property type="term" value="C:ribonuclease MRP complex"/>
    <property type="evidence" value="ECO:0007669"/>
    <property type="project" value="InterPro"/>
</dbReference>
<comment type="subcellular location">
    <subcellularLocation>
        <location evidence="1">Nucleus</location>
    </subcellularLocation>
</comment>
<evidence type="ECO:0000256" key="4">
    <source>
        <dbReference type="SAM" id="MobiDB-lite"/>
    </source>
</evidence>
<keyword evidence="3" id="KW-0539">Nucleus</keyword>
<evidence type="ECO:0000256" key="3">
    <source>
        <dbReference type="ARBA" id="ARBA00023242"/>
    </source>
</evidence>
<dbReference type="OrthoDB" id="416729at2759"/>
<dbReference type="Pfam" id="PF12328">
    <property type="entry name" value="Rpp20"/>
    <property type="match status" value="1"/>
</dbReference>
<feature type="compositionally biased region" description="Basic and acidic residues" evidence="4">
    <location>
        <begin position="57"/>
        <end position="68"/>
    </location>
</feature>
<dbReference type="AlphaFoldDB" id="A0A0L0UX78"/>
<keyword evidence="6" id="KW-1185">Reference proteome</keyword>
<dbReference type="GO" id="GO:0003676">
    <property type="term" value="F:nucleic acid binding"/>
    <property type="evidence" value="ECO:0007669"/>
    <property type="project" value="InterPro"/>
</dbReference>
<evidence type="ECO:0000256" key="1">
    <source>
        <dbReference type="ARBA" id="ARBA00004123"/>
    </source>
</evidence>
<comment type="caution">
    <text evidence="5">The sequence shown here is derived from an EMBL/GenBank/DDBJ whole genome shotgun (WGS) entry which is preliminary data.</text>
</comment>
<feature type="compositionally biased region" description="Polar residues" evidence="4">
    <location>
        <begin position="23"/>
        <end position="36"/>
    </location>
</feature>
<dbReference type="EMBL" id="AJIL01000194">
    <property type="protein sequence ID" value="KNE91648.1"/>
    <property type="molecule type" value="Genomic_DNA"/>
</dbReference>
<evidence type="ECO:0000313" key="6">
    <source>
        <dbReference type="Proteomes" id="UP000054564"/>
    </source>
</evidence>
<reference evidence="6" key="1">
    <citation type="submission" date="2014-03" db="EMBL/GenBank/DDBJ databases">
        <title>The Genome Sequence of Puccinia striiformis f. sp. tritici PST-78.</title>
        <authorList>
            <consortium name="The Broad Institute Genome Sequencing Platform"/>
            <person name="Cuomo C."/>
            <person name="Hulbert S."/>
            <person name="Chen X."/>
            <person name="Walker B."/>
            <person name="Young S.K."/>
            <person name="Zeng Q."/>
            <person name="Gargeya S."/>
            <person name="Fitzgerald M."/>
            <person name="Haas B."/>
            <person name="Abouelleil A."/>
            <person name="Alvarado L."/>
            <person name="Arachchi H.M."/>
            <person name="Berlin A.M."/>
            <person name="Chapman S.B."/>
            <person name="Goldberg J."/>
            <person name="Griggs A."/>
            <person name="Gujja S."/>
            <person name="Hansen M."/>
            <person name="Howarth C."/>
            <person name="Imamovic A."/>
            <person name="Larimer J."/>
            <person name="McCowan C."/>
            <person name="Montmayeur A."/>
            <person name="Murphy C."/>
            <person name="Neiman D."/>
            <person name="Pearson M."/>
            <person name="Priest M."/>
            <person name="Roberts A."/>
            <person name="Saif S."/>
            <person name="Shea T."/>
            <person name="Sisk P."/>
            <person name="Sykes S."/>
            <person name="Wortman J."/>
            <person name="Nusbaum C."/>
            <person name="Birren B."/>
        </authorList>
    </citation>
    <scope>NUCLEOTIDE SEQUENCE [LARGE SCALE GENOMIC DNA]</scope>
    <source>
        <strain evidence="6">race PST-78</strain>
    </source>
</reference>
<keyword evidence="2" id="KW-0819">tRNA processing</keyword>
<dbReference type="Gene3D" id="3.30.110.20">
    <property type="entry name" value="Alba-like domain"/>
    <property type="match status" value="1"/>
</dbReference>
<gene>
    <name evidence="5" type="ORF">PSTG_14955</name>
</gene>
<proteinExistence type="predicted"/>
<sequence>MAGASSKPHLIPSQPPPPAERSTAPSKQETSKNPAELQQTIDQLLSQVNLPEIRSSAVDRKQDVDRPNNKRGTVRKLGQLVPNQAIQPTSVTVSGHRLVGPRNPLSTGGEQGLVLTVSRKTPFSVYLKRALAHLRKPKAGPLIFRAMGCAVSMALSLALAVESHLQIARPAILTKELSTGTVVVGDEVVPRSESVVEPELIYQTRNQASIEIKLSIKI</sequence>
<dbReference type="SUPFAM" id="SSF82704">
    <property type="entry name" value="AlbA-like"/>
    <property type="match status" value="1"/>
</dbReference>